<evidence type="ECO:0000313" key="3">
    <source>
        <dbReference type="Ensembl" id="ENSPMAP00000003730.1"/>
    </source>
</evidence>
<feature type="coiled-coil region" evidence="1">
    <location>
        <begin position="34"/>
        <end position="68"/>
    </location>
</feature>
<reference evidence="3" key="1">
    <citation type="submission" date="2025-08" db="UniProtKB">
        <authorList>
            <consortium name="Ensembl"/>
        </authorList>
    </citation>
    <scope>IDENTIFICATION</scope>
</reference>
<dbReference type="AlphaFoldDB" id="S4REU8"/>
<reference evidence="3" key="2">
    <citation type="submission" date="2025-09" db="UniProtKB">
        <authorList>
            <consortium name="Ensembl"/>
        </authorList>
    </citation>
    <scope>IDENTIFICATION</scope>
</reference>
<feature type="region of interest" description="Disordered" evidence="2">
    <location>
        <begin position="74"/>
        <end position="93"/>
    </location>
</feature>
<dbReference type="HOGENOM" id="CLU_2405175_0_0_1"/>
<proteinExistence type="predicted"/>
<evidence type="ECO:0000256" key="1">
    <source>
        <dbReference type="SAM" id="Coils"/>
    </source>
</evidence>
<dbReference type="STRING" id="7757.ENSPMAP00000003730"/>
<keyword evidence="1" id="KW-0175">Coiled coil</keyword>
<evidence type="ECO:0000256" key="2">
    <source>
        <dbReference type="SAM" id="MobiDB-lite"/>
    </source>
</evidence>
<dbReference type="InterPro" id="IPR011993">
    <property type="entry name" value="PH-like_dom_sf"/>
</dbReference>
<organism evidence="3">
    <name type="scientific">Petromyzon marinus</name>
    <name type="common">Sea lamprey</name>
    <dbReference type="NCBI Taxonomy" id="7757"/>
    <lineage>
        <taxon>Eukaryota</taxon>
        <taxon>Metazoa</taxon>
        <taxon>Chordata</taxon>
        <taxon>Craniata</taxon>
        <taxon>Vertebrata</taxon>
        <taxon>Cyclostomata</taxon>
        <taxon>Hyperoartia</taxon>
        <taxon>Petromyzontiformes</taxon>
        <taxon>Petromyzontidae</taxon>
        <taxon>Petromyzon</taxon>
    </lineage>
</organism>
<dbReference type="Ensembl" id="ENSPMAT00000003746.1">
    <property type="protein sequence ID" value="ENSPMAP00000003730.1"/>
    <property type="gene ID" value="ENSPMAG00000003428.1"/>
</dbReference>
<accession>S4REU8</accession>
<sequence>QAKEIALTIGQAFEVAYRQYVDSGARDAEFRKQMASLCQRVVNLETENGQLKKQVQELKDMFKSTQIELFATGSKSPDSGVTDIFDMEPFSPL</sequence>
<dbReference type="Gene3D" id="2.30.29.30">
    <property type="entry name" value="Pleckstrin-homology domain (PH domain)/Phosphotyrosine-binding domain (PTB)"/>
    <property type="match status" value="1"/>
</dbReference>
<name>S4REU8_PETMA</name>
<protein>
    <submittedName>
        <fullName evidence="3">Uncharacterized protein</fullName>
    </submittedName>
</protein>